<dbReference type="Pfam" id="PF00314">
    <property type="entry name" value="Thaumatin"/>
    <property type="match status" value="1"/>
</dbReference>
<reference evidence="1" key="2">
    <citation type="submission" date="2018-05" db="EMBL/GenBank/DDBJ databases">
        <title>OpunRS2 (Oryza punctata Reference Sequence Version 2).</title>
        <authorList>
            <person name="Zhang J."/>
            <person name="Kudrna D."/>
            <person name="Lee S."/>
            <person name="Talag J."/>
            <person name="Welchert J."/>
            <person name="Wing R.A."/>
        </authorList>
    </citation>
    <scope>NUCLEOTIDE SEQUENCE [LARGE SCALE GENOMIC DNA]</scope>
</reference>
<dbReference type="SUPFAM" id="SSF49870">
    <property type="entry name" value="Osmotin, thaumatin-like protein"/>
    <property type="match status" value="1"/>
</dbReference>
<protein>
    <submittedName>
        <fullName evidence="1">Uncharacterized protein</fullName>
    </submittedName>
</protein>
<dbReference type="Gramene" id="OPUNC09G09860.1">
    <property type="protein sequence ID" value="OPUNC09G09860.1"/>
    <property type="gene ID" value="OPUNC09G09860"/>
</dbReference>
<dbReference type="InterPro" id="IPR037176">
    <property type="entry name" value="Osmotin/thaumatin-like_sf"/>
</dbReference>
<dbReference type="PROSITE" id="PS51367">
    <property type="entry name" value="THAUMATIN_2"/>
    <property type="match status" value="1"/>
</dbReference>
<dbReference type="Proteomes" id="UP000026962">
    <property type="component" value="Chromosome 9"/>
</dbReference>
<dbReference type="InterPro" id="IPR001938">
    <property type="entry name" value="Thaumatin"/>
</dbReference>
<keyword evidence="2" id="KW-1185">Reference proteome</keyword>
<sequence>MASSCRPALTGVSYSLDDVPPGTLVEFTLSGTDGKYFYDVSLVDGYNVGISVVVTGVKVNRSTCGYPECVGDVNVLYPAELQVAGKDQKD</sequence>
<evidence type="ECO:0000313" key="1">
    <source>
        <dbReference type="EnsemblPlants" id="OPUNC09G09860.1"/>
    </source>
</evidence>
<name>A0A0E0M1K9_ORYPU</name>
<dbReference type="Gene3D" id="2.60.110.10">
    <property type="entry name" value="Thaumatin"/>
    <property type="match status" value="1"/>
</dbReference>
<dbReference type="STRING" id="4537.A0A0E0M1K9"/>
<evidence type="ECO:0000313" key="2">
    <source>
        <dbReference type="Proteomes" id="UP000026962"/>
    </source>
</evidence>
<reference evidence="1" key="1">
    <citation type="submission" date="2015-04" db="UniProtKB">
        <authorList>
            <consortium name="EnsemblPlants"/>
        </authorList>
    </citation>
    <scope>IDENTIFICATION</scope>
</reference>
<proteinExistence type="predicted"/>
<organism evidence="1">
    <name type="scientific">Oryza punctata</name>
    <name type="common">Red rice</name>
    <dbReference type="NCBI Taxonomy" id="4537"/>
    <lineage>
        <taxon>Eukaryota</taxon>
        <taxon>Viridiplantae</taxon>
        <taxon>Streptophyta</taxon>
        <taxon>Embryophyta</taxon>
        <taxon>Tracheophyta</taxon>
        <taxon>Spermatophyta</taxon>
        <taxon>Magnoliopsida</taxon>
        <taxon>Liliopsida</taxon>
        <taxon>Poales</taxon>
        <taxon>Poaceae</taxon>
        <taxon>BOP clade</taxon>
        <taxon>Oryzoideae</taxon>
        <taxon>Oryzeae</taxon>
        <taxon>Oryzinae</taxon>
        <taxon>Oryza</taxon>
    </lineage>
</organism>
<dbReference type="EnsemblPlants" id="OPUNC09G09860.1">
    <property type="protein sequence ID" value="OPUNC09G09860.1"/>
    <property type="gene ID" value="OPUNC09G09860"/>
</dbReference>
<accession>A0A0E0M1K9</accession>
<dbReference type="HOGENOM" id="CLU_2444693_0_0_1"/>
<dbReference type="AlphaFoldDB" id="A0A0E0M1K9"/>
<dbReference type="PANTHER" id="PTHR31048">
    <property type="entry name" value="OS03G0233200 PROTEIN"/>
    <property type="match status" value="1"/>
</dbReference>